<keyword evidence="2" id="KW-1185">Reference proteome</keyword>
<organism evidence="1 2">
    <name type="scientific">Araneus ventricosus</name>
    <name type="common">Orbweaver spider</name>
    <name type="synonym">Epeira ventricosa</name>
    <dbReference type="NCBI Taxonomy" id="182803"/>
    <lineage>
        <taxon>Eukaryota</taxon>
        <taxon>Metazoa</taxon>
        <taxon>Ecdysozoa</taxon>
        <taxon>Arthropoda</taxon>
        <taxon>Chelicerata</taxon>
        <taxon>Arachnida</taxon>
        <taxon>Araneae</taxon>
        <taxon>Araneomorphae</taxon>
        <taxon>Entelegynae</taxon>
        <taxon>Araneoidea</taxon>
        <taxon>Araneidae</taxon>
        <taxon>Araneus</taxon>
    </lineage>
</organism>
<evidence type="ECO:0000313" key="1">
    <source>
        <dbReference type="EMBL" id="GBL86863.1"/>
    </source>
</evidence>
<accession>A0A4Y2B488</accession>
<sequence length="100" mass="11772">MELILLERPTIDALHFAHPIPQKSDVERRRVQRDGLSQVRDAMRVLWDFEIQTSNVFKAVSGDMYAYFVKQQHHYLQRPGSAFCANCEFQCTRIAWRTSD</sequence>
<dbReference type="Proteomes" id="UP000499080">
    <property type="component" value="Unassembled WGS sequence"/>
</dbReference>
<name>A0A4Y2B488_ARAVE</name>
<proteinExistence type="predicted"/>
<reference evidence="1 2" key="1">
    <citation type="journal article" date="2019" name="Sci. Rep.">
        <title>Orb-weaving spider Araneus ventricosus genome elucidates the spidroin gene catalogue.</title>
        <authorList>
            <person name="Kono N."/>
            <person name="Nakamura H."/>
            <person name="Ohtoshi R."/>
            <person name="Moran D.A.P."/>
            <person name="Shinohara A."/>
            <person name="Yoshida Y."/>
            <person name="Fujiwara M."/>
            <person name="Mori M."/>
            <person name="Tomita M."/>
            <person name="Arakawa K."/>
        </authorList>
    </citation>
    <scope>NUCLEOTIDE SEQUENCE [LARGE SCALE GENOMIC DNA]</scope>
</reference>
<protein>
    <submittedName>
        <fullName evidence="1">Uncharacterized protein</fullName>
    </submittedName>
</protein>
<evidence type="ECO:0000313" key="2">
    <source>
        <dbReference type="Proteomes" id="UP000499080"/>
    </source>
</evidence>
<comment type="caution">
    <text evidence="1">The sequence shown here is derived from an EMBL/GenBank/DDBJ whole genome shotgun (WGS) entry which is preliminary data.</text>
</comment>
<gene>
    <name evidence="1" type="ORF">AVEN_96086_1</name>
</gene>
<dbReference type="EMBL" id="BGPR01000050">
    <property type="protein sequence ID" value="GBL86863.1"/>
    <property type="molecule type" value="Genomic_DNA"/>
</dbReference>
<dbReference type="AlphaFoldDB" id="A0A4Y2B488"/>